<dbReference type="Proteomes" id="UP000285478">
    <property type="component" value="Chromosome"/>
</dbReference>
<dbReference type="NCBIfam" id="NF045761">
    <property type="entry name" value="NAMPUrTaseMurU"/>
    <property type="match status" value="1"/>
</dbReference>
<dbReference type="CDD" id="cd06422">
    <property type="entry name" value="NTP_transferase_like_1"/>
    <property type="match status" value="1"/>
</dbReference>
<accession>A0A410H4E0</accession>
<keyword evidence="2" id="KW-0548">Nucleotidyltransferase</keyword>
<dbReference type="PANTHER" id="PTHR43584:SF8">
    <property type="entry name" value="N-ACETYLMURAMATE ALPHA-1-PHOSPHATE URIDYLYLTRANSFERASE"/>
    <property type="match status" value="1"/>
</dbReference>
<evidence type="ECO:0000313" key="5">
    <source>
        <dbReference type="Proteomes" id="UP000285478"/>
    </source>
</evidence>
<protein>
    <submittedName>
        <fullName evidence="4">Nucleotidyltransferase family protein</fullName>
    </submittedName>
</protein>
<dbReference type="RefSeq" id="WP_128385128.1">
    <property type="nucleotide sequence ID" value="NZ_CP035033.1"/>
</dbReference>
<evidence type="ECO:0000313" key="4">
    <source>
        <dbReference type="EMBL" id="QAB15756.1"/>
    </source>
</evidence>
<evidence type="ECO:0000256" key="2">
    <source>
        <dbReference type="ARBA" id="ARBA00022695"/>
    </source>
</evidence>
<sequence>MAVSTPHKAMILAAGRGNRLRPLTDVLPKPLMEVGGQALIEHHLLALASAGVTDVVVNHAWLGEKIETKLGNGDAYGVHIQYSAEPEGGLETAGGILQALPKLSDHSAPFLVVNGDVLTDYNFAGLAKMVLPDDVLAHLVLVPTPAFKATGDFGLENGRVVAEGEWTFAGISVLHPSLFDGLIPGVEPLAPLLRQAMAAGKVSGEVYSGLWDDIGTVERLEAARRHYQK</sequence>
<gene>
    <name evidence="4" type="ORF">EPV75_08785</name>
</gene>
<dbReference type="Gene3D" id="3.90.550.10">
    <property type="entry name" value="Spore Coat Polysaccharide Biosynthesis Protein SpsA, Chain A"/>
    <property type="match status" value="1"/>
</dbReference>
<dbReference type="AlphaFoldDB" id="A0A410H4E0"/>
<reference evidence="4 5" key="1">
    <citation type="journal article" date="2018" name="Environ. Microbiol.">
        <title>Genomes of ubiquitous marine and hypersaline Hydrogenovibrio, Thiomicrorhabdus and Thiomicrospira spp. encode a diversity of mechanisms to sustain chemolithoautotrophy in heterogeneous environments.</title>
        <authorList>
            <person name="Scott K.M."/>
            <person name="Williams J."/>
            <person name="Porter C.M.B."/>
            <person name="Russel S."/>
            <person name="Harmer T.L."/>
            <person name="Paul J.H."/>
            <person name="Antonen K.M."/>
            <person name="Bridges M.K."/>
            <person name="Camper G.J."/>
            <person name="Campla C.K."/>
            <person name="Casella L.G."/>
            <person name="Chase E."/>
            <person name="Conrad J.W."/>
            <person name="Cruz M.C."/>
            <person name="Dunlap D.S."/>
            <person name="Duran L."/>
            <person name="Fahsbender E.M."/>
            <person name="Goldsmith D.B."/>
            <person name="Keeley R.F."/>
            <person name="Kondoff M.R."/>
            <person name="Kussy B.I."/>
            <person name="Lane M.K."/>
            <person name="Lawler S."/>
            <person name="Leigh B.A."/>
            <person name="Lewis C."/>
            <person name="Lostal L.M."/>
            <person name="Marking D."/>
            <person name="Mancera P.A."/>
            <person name="McClenthan E.C."/>
            <person name="McIntyre E.A."/>
            <person name="Mine J.A."/>
            <person name="Modi S."/>
            <person name="Moore B.D."/>
            <person name="Morgan W.A."/>
            <person name="Nelson K.M."/>
            <person name="Nguyen K.N."/>
            <person name="Ogburn N."/>
            <person name="Parrino D.G."/>
            <person name="Pedapudi A.D."/>
            <person name="Pelham R.P."/>
            <person name="Preece A.M."/>
            <person name="Rampersad E.A."/>
            <person name="Richardson J.C."/>
            <person name="Rodgers C.M."/>
            <person name="Schaffer B.L."/>
            <person name="Sheridan N.E."/>
            <person name="Solone M.R."/>
            <person name="Staley Z.R."/>
            <person name="Tabuchi M."/>
            <person name="Waide R.J."/>
            <person name="Wanjugi P.W."/>
            <person name="Young S."/>
            <person name="Clum A."/>
            <person name="Daum C."/>
            <person name="Huntemann M."/>
            <person name="Ivanova N."/>
            <person name="Kyrpides N."/>
            <person name="Mikhailova N."/>
            <person name="Palaniappan K."/>
            <person name="Pillay M."/>
            <person name="Reddy T.B.K."/>
            <person name="Shapiro N."/>
            <person name="Stamatis D."/>
            <person name="Varghese N."/>
            <person name="Woyke T."/>
            <person name="Boden R."/>
            <person name="Freyermuth S.K."/>
            <person name="Kerfeld C.A."/>
        </authorList>
    </citation>
    <scope>NUCLEOTIDE SEQUENCE [LARGE SCALE GENOMIC DNA]</scope>
    <source>
        <strain evidence="4 5">JR-2</strain>
    </source>
</reference>
<evidence type="ECO:0000256" key="1">
    <source>
        <dbReference type="ARBA" id="ARBA00022679"/>
    </source>
</evidence>
<name>A0A410H4E0_9GAMM</name>
<dbReference type="KEGG" id="htr:EPV75_08785"/>
<dbReference type="PANTHER" id="PTHR43584">
    <property type="entry name" value="NUCLEOTIDYL TRANSFERASE"/>
    <property type="match status" value="1"/>
</dbReference>
<dbReference type="GO" id="GO:0016779">
    <property type="term" value="F:nucleotidyltransferase activity"/>
    <property type="evidence" value="ECO:0007669"/>
    <property type="project" value="UniProtKB-KW"/>
</dbReference>
<dbReference type="InterPro" id="IPR050065">
    <property type="entry name" value="GlmU-like"/>
</dbReference>
<keyword evidence="5" id="KW-1185">Reference proteome</keyword>
<evidence type="ECO:0000259" key="3">
    <source>
        <dbReference type="Pfam" id="PF00483"/>
    </source>
</evidence>
<feature type="domain" description="Nucleotidyl transferase" evidence="3">
    <location>
        <begin position="8"/>
        <end position="130"/>
    </location>
</feature>
<dbReference type="SUPFAM" id="SSF53448">
    <property type="entry name" value="Nucleotide-diphospho-sugar transferases"/>
    <property type="match status" value="1"/>
</dbReference>
<dbReference type="EMBL" id="CP035033">
    <property type="protein sequence ID" value="QAB15756.1"/>
    <property type="molecule type" value="Genomic_DNA"/>
</dbReference>
<proteinExistence type="predicted"/>
<organism evidence="4 5">
    <name type="scientific">Hydrogenovibrio thermophilus</name>
    <dbReference type="NCBI Taxonomy" id="265883"/>
    <lineage>
        <taxon>Bacteria</taxon>
        <taxon>Pseudomonadati</taxon>
        <taxon>Pseudomonadota</taxon>
        <taxon>Gammaproteobacteria</taxon>
        <taxon>Thiotrichales</taxon>
        <taxon>Piscirickettsiaceae</taxon>
        <taxon>Hydrogenovibrio</taxon>
    </lineage>
</organism>
<dbReference type="Pfam" id="PF00483">
    <property type="entry name" value="NTP_transferase"/>
    <property type="match status" value="1"/>
</dbReference>
<dbReference type="InterPro" id="IPR005835">
    <property type="entry name" value="NTP_transferase_dom"/>
</dbReference>
<dbReference type="InterPro" id="IPR054790">
    <property type="entry name" value="MurU"/>
</dbReference>
<keyword evidence="1 4" id="KW-0808">Transferase</keyword>
<dbReference type="InterPro" id="IPR029044">
    <property type="entry name" value="Nucleotide-diphossugar_trans"/>
</dbReference>